<dbReference type="Gene3D" id="1.20.1640.10">
    <property type="entry name" value="Multidrug efflux transporter AcrB transmembrane domain"/>
    <property type="match status" value="2"/>
</dbReference>
<keyword evidence="7 9" id="KW-1133">Transmembrane helix</keyword>
<feature type="transmembrane region" description="Helical" evidence="9">
    <location>
        <begin position="992"/>
        <end position="1015"/>
    </location>
</feature>
<feature type="transmembrane region" description="Helical" evidence="9">
    <location>
        <begin position="862"/>
        <end position="880"/>
    </location>
</feature>
<sequence>MSRFFISRPIFASVISIIIVIAGLMASLTLPVAQYPEITPPTVIISATFPGANAETLSKTVAAPIEEQLSGVEGLLYYNSQSTSNGTVSITATFEVGTNPDTALIAVNNRVKVAEPRLPDDVRRTGVLVQKRSNNILMFAALRSPDQSYDALYLSNYVALNIVEEIRRIPGVGDAQQFDPVYAMRVWLKPDVMAKLSITTSDVANAIKVQNTQNAAGKIGAEPVVNGQQLTYTVTAKGRLLTPEDFGNIVLRAEGPGGLVRLKDVARLELGADGYDRSARVNGAPVSGMGIYLQSGANALDTAQKVRARLDEMSKQFPKGIEYFVPYDTTRFIQESAKEVVHTLIEAAILVIAVVYLFLQNWRATLIPIVAVPVSLIGTFAGMWLFGFSINTLTLFAMVLAIGIVVDDAIVVLENVERLMSEQKLSPRDAAIEAMREVSGAVIAIVLVLCAVFVPVAFLGGIAGKLYQQFAVTVAVAVVISGIVALTLTPALCALLLKPTHEEKPLFRPFNRLFDRFTRSYTGIVGLTLRHGIIGGLFFILAIAGAGGLLRLVPGSFVPAEDQGYLFGFVTLTDGASAQRTGAAAEQMRQRIMSDDVENIFFINGTDFITGNNRPSVATTFIIFKPWEQRTVTTGEMAGKFMGIGMSLSDGMGLVFNPPPIQGLGTAGGFEVYVQNRADGDARNLAAVTGQFVEALKKRPELTGINTFFRVTAPQLYVEVDEPKALSMGVPLDSIYATLQASTGTLYVNDFNRSGKTYKVQVSADAAYRMKPEDLLKPFVRSNSGAMVPLSAIATVKTITGAELVERFNGFVSAKVLGSAAPGFSSGDAIKAVEEVSKEMLPEGYRTEWVGQAFQEKRTGSASVIAFVFGIIMVFLILAAQYEKWSLPLAVIMAVPFAMLGALLAVLFRGMPNDIYFQIGLVVLVGLAAKNAILIVEFAAQKQAEGMPIVDAAIEAARLRFRPIVMTSLAFILGVLPLAISSGAGAAARRSMGTGVVGGMIAATFIATIFIPLFFKWLSGRASKAPSVGDSSHAHPEVKQ</sequence>
<keyword evidence="3 9" id="KW-0813">Transport</keyword>
<dbReference type="PANTHER" id="PTHR32063">
    <property type="match status" value="1"/>
</dbReference>
<feature type="domain" description="SSD" evidence="10">
    <location>
        <begin position="369"/>
        <end position="495"/>
    </location>
</feature>
<dbReference type="NCBIfam" id="TIGR00915">
    <property type="entry name" value="2A0602"/>
    <property type="match status" value="1"/>
</dbReference>
<dbReference type="InterPro" id="IPR004764">
    <property type="entry name" value="MdtF-like"/>
</dbReference>
<evidence type="ECO:0000256" key="5">
    <source>
        <dbReference type="ARBA" id="ARBA00022519"/>
    </source>
</evidence>
<dbReference type="FunFam" id="1.20.1640.10:FF:000001">
    <property type="entry name" value="Efflux pump membrane transporter"/>
    <property type="match status" value="1"/>
</dbReference>
<dbReference type="PANTHER" id="PTHR32063:SF13">
    <property type="entry name" value="MULTIDRUG EFFLUX PUMP SUBUNIT ACRB-RELATED"/>
    <property type="match status" value="1"/>
</dbReference>
<dbReference type="InterPro" id="IPR027463">
    <property type="entry name" value="AcrB_DN_DC_subdom"/>
</dbReference>
<gene>
    <name evidence="11" type="ORF">HHL15_17745</name>
</gene>
<dbReference type="InterPro" id="IPR001036">
    <property type="entry name" value="Acrflvin-R"/>
</dbReference>
<comment type="caution">
    <text evidence="11">The sequence shown here is derived from an EMBL/GenBank/DDBJ whole genome shotgun (WGS) entry which is preliminary data.</text>
</comment>
<evidence type="ECO:0000256" key="8">
    <source>
        <dbReference type="ARBA" id="ARBA00023136"/>
    </source>
</evidence>
<reference evidence="11 12" key="1">
    <citation type="submission" date="2020-04" db="EMBL/GenBank/DDBJ databases">
        <title>Zoogloea sp. G-4-1-14 isolated from soil.</title>
        <authorList>
            <person name="Dahal R.H."/>
        </authorList>
    </citation>
    <scope>NUCLEOTIDE SEQUENCE [LARGE SCALE GENOMIC DNA]</scope>
    <source>
        <strain evidence="11 12">G-4-1-14</strain>
    </source>
</reference>
<dbReference type="NCBIfam" id="NF000282">
    <property type="entry name" value="RND_permease_1"/>
    <property type="match status" value="1"/>
</dbReference>
<dbReference type="SUPFAM" id="SSF82693">
    <property type="entry name" value="Multidrug efflux transporter AcrB pore domain, PN1, PN2, PC1 and PC2 subdomains"/>
    <property type="match status" value="4"/>
</dbReference>
<evidence type="ECO:0000313" key="11">
    <source>
        <dbReference type="EMBL" id="NML27604.1"/>
    </source>
</evidence>
<dbReference type="Gene3D" id="3.30.70.1430">
    <property type="entry name" value="Multidrug efflux transporter AcrB pore domain"/>
    <property type="match status" value="2"/>
</dbReference>
<accession>A0A848G8K2</accession>
<dbReference type="GO" id="GO:0005886">
    <property type="term" value="C:plasma membrane"/>
    <property type="evidence" value="ECO:0007669"/>
    <property type="project" value="UniProtKB-SubCell"/>
</dbReference>
<feature type="transmembrane region" description="Helical" evidence="9">
    <location>
        <begin position="518"/>
        <end position="544"/>
    </location>
</feature>
<comment type="similarity">
    <text evidence="2 9">Belongs to the resistance-nodulation-cell division (RND) (TC 2.A.6) family.</text>
</comment>
<feature type="transmembrane region" description="Helical" evidence="9">
    <location>
        <begin position="961"/>
        <end position="980"/>
    </location>
</feature>
<evidence type="ECO:0000256" key="6">
    <source>
        <dbReference type="ARBA" id="ARBA00022692"/>
    </source>
</evidence>
<organism evidence="11 12">
    <name type="scientific">Zoogloea dura</name>
    <dbReference type="NCBI Taxonomy" id="2728840"/>
    <lineage>
        <taxon>Bacteria</taxon>
        <taxon>Pseudomonadati</taxon>
        <taxon>Pseudomonadota</taxon>
        <taxon>Betaproteobacteria</taxon>
        <taxon>Rhodocyclales</taxon>
        <taxon>Zoogloeaceae</taxon>
        <taxon>Zoogloea</taxon>
    </lineage>
</organism>
<evidence type="ECO:0000313" key="12">
    <source>
        <dbReference type="Proteomes" id="UP000580043"/>
    </source>
</evidence>
<name>A0A848G8K2_9RHOO</name>
<feature type="transmembrane region" description="Helical" evidence="9">
    <location>
        <begin position="393"/>
        <end position="413"/>
    </location>
</feature>
<proteinExistence type="inferred from homology"/>
<feature type="transmembrane region" description="Helical" evidence="9">
    <location>
        <begin position="887"/>
        <end position="909"/>
    </location>
</feature>
<evidence type="ECO:0000256" key="9">
    <source>
        <dbReference type="RuleBase" id="RU364070"/>
    </source>
</evidence>
<dbReference type="SUPFAM" id="SSF82714">
    <property type="entry name" value="Multidrug efflux transporter AcrB TolC docking domain, DN and DC subdomains"/>
    <property type="match status" value="2"/>
</dbReference>
<dbReference type="GO" id="GO:0015562">
    <property type="term" value="F:efflux transmembrane transporter activity"/>
    <property type="evidence" value="ECO:0007669"/>
    <property type="project" value="InterPro"/>
</dbReference>
<keyword evidence="6 9" id="KW-0812">Transmembrane</keyword>
<comment type="subcellular location">
    <subcellularLocation>
        <location evidence="1 9">Cell inner membrane</location>
        <topology evidence="1 9">Multi-pass membrane protein</topology>
    </subcellularLocation>
</comment>
<dbReference type="AlphaFoldDB" id="A0A848G8K2"/>
<dbReference type="PROSITE" id="PS50156">
    <property type="entry name" value="SSD"/>
    <property type="match status" value="1"/>
</dbReference>
<dbReference type="GO" id="GO:0042910">
    <property type="term" value="F:xenobiotic transmembrane transporter activity"/>
    <property type="evidence" value="ECO:0007669"/>
    <property type="project" value="TreeGrafter"/>
</dbReference>
<dbReference type="Pfam" id="PF00873">
    <property type="entry name" value="ACR_tran"/>
    <property type="match status" value="1"/>
</dbReference>
<dbReference type="Gene3D" id="3.30.70.1320">
    <property type="entry name" value="Multidrug efflux transporter AcrB pore domain like"/>
    <property type="match status" value="1"/>
</dbReference>
<evidence type="ECO:0000256" key="7">
    <source>
        <dbReference type="ARBA" id="ARBA00022989"/>
    </source>
</evidence>
<feature type="transmembrane region" description="Helical" evidence="9">
    <location>
        <begin position="915"/>
        <end position="940"/>
    </location>
</feature>
<protein>
    <recommendedName>
        <fullName evidence="9">Efflux pump membrane transporter</fullName>
    </recommendedName>
</protein>
<feature type="transmembrane region" description="Helical" evidence="9">
    <location>
        <begin position="470"/>
        <end position="497"/>
    </location>
</feature>
<keyword evidence="4" id="KW-1003">Cell membrane</keyword>
<feature type="transmembrane region" description="Helical" evidence="9">
    <location>
        <begin position="434"/>
        <end position="458"/>
    </location>
</feature>
<dbReference type="Gene3D" id="3.30.2090.10">
    <property type="entry name" value="Multidrug efflux transporter AcrB TolC docking domain, DN and DC subdomains"/>
    <property type="match status" value="2"/>
</dbReference>
<keyword evidence="5 9" id="KW-0997">Cell inner membrane</keyword>
<evidence type="ECO:0000256" key="4">
    <source>
        <dbReference type="ARBA" id="ARBA00022475"/>
    </source>
</evidence>
<feature type="transmembrane region" description="Helical" evidence="9">
    <location>
        <begin position="366"/>
        <end position="387"/>
    </location>
</feature>
<keyword evidence="8 9" id="KW-0472">Membrane</keyword>
<dbReference type="FunFam" id="3.30.70.1430:FF:000001">
    <property type="entry name" value="Efflux pump membrane transporter"/>
    <property type="match status" value="1"/>
</dbReference>
<feature type="transmembrane region" description="Helical" evidence="9">
    <location>
        <begin position="340"/>
        <end position="359"/>
    </location>
</feature>
<dbReference type="SUPFAM" id="SSF82866">
    <property type="entry name" value="Multidrug efflux transporter AcrB transmembrane domain"/>
    <property type="match status" value="2"/>
</dbReference>
<evidence type="ECO:0000256" key="3">
    <source>
        <dbReference type="ARBA" id="ARBA00022448"/>
    </source>
</evidence>
<feature type="transmembrane region" description="Helical" evidence="9">
    <location>
        <begin position="12"/>
        <end position="33"/>
    </location>
</feature>
<evidence type="ECO:0000256" key="2">
    <source>
        <dbReference type="ARBA" id="ARBA00010942"/>
    </source>
</evidence>
<dbReference type="RefSeq" id="WP_169147138.1">
    <property type="nucleotide sequence ID" value="NZ_JABBGA010000016.1"/>
</dbReference>
<dbReference type="EMBL" id="JABBGA010000016">
    <property type="protein sequence ID" value="NML27604.1"/>
    <property type="molecule type" value="Genomic_DNA"/>
</dbReference>
<keyword evidence="12" id="KW-1185">Reference proteome</keyword>
<dbReference type="InterPro" id="IPR000731">
    <property type="entry name" value="SSD"/>
</dbReference>
<dbReference type="Proteomes" id="UP000580043">
    <property type="component" value="Unassembled WGS sequence"/>
</dbReference>
<dbReference type="Gene3D" id="3.30.70.1440">
    <property type="entry name" value="Multidrug efflux transporter AcrB pore domain"/>
    <property type="match status" value="1"/>
</dbReference>
<dbReference type="GO" id="GO:0009636">
    <property type="term" value="P:response to toxic substance"/>
    <property type="evidence" value="ECO:0007669"/>
    <property type="project" value="UniProtKB-ARBA"/>
</dbReference>
<evidence type="ECO:0000256" key="1">
    <source>
        <dbReference type="ARBA" id="ARBA00004429"/>
    </source>
</evidence>
<dbReference type="PRINTS" id="PR00702">
    <property type="entry name" value="ACRIFLAVINRP"/>
</dbReference>
<evidence type="ECO:0000259" key="10">
    <source>
        <dbReference type="PROSITE" id="PS50156"/>
    </source>
</evidence>